<sequence>MCCCCGGDAKWKREIINDHKFDYVDVEEFVDRSCMTRFKYCFVFLFTLKSILVYVLDIYTAVMLVVFKTWTSNIQTPDKDSIQHLPYIRWIFVASIAASYILLFLEMKKTRAIILSRDISFTFTSIMANRFYTLRSYAHYCFFKQIHNQKRFKDELAFFIFFSLKGWKRLFFAEAPRQVVNGYILVMALLRGFDKLQQSSFSEKMSIVTMGVPCLLFIISAIRTMIAAFLYMFLVCEIQGNLKEYCCHKIDKRIAELLRNKARKRAYKDRIMNGAIHPTKPELDGFEDVIMMETVKRPVISAENAITDEKRAMPTRTMLPNYSAHPNGRLNNGQHPAAQPTLPKIDLPPDETNPYGPQGTGQVHGNRTSRFLASSLGRHEYMEFGNRANSECSDDSYSHYSTESRSQRIRSPNPGTHKAGQSAVRTQHSANQSVRSASPTRSEISYRSRPEYAPSANGRNLGALLDNDDEAPNRYQDNHHTPNHRSRSNNIRHVAVKPGGSGAINF</sequence>
<protein>
    <submittedName>
        <fullName evidence="3">Uncharacterized protein</fullName>
    </submittedName>
</protein>
<gene>
    <name evidence="3" type="ORF">K493DRAFT_334787</name>
</gene>
<organism evidence="3 4">
    <name type="scientific">Basidiobolus meristosporus CBS 931.73</name>
    <dbReference type="NCBI Taxonomy" id="1314790"/>
    <lineage>
        <taxon>Eukaryota</taxon>
        <taxon>Fungi</taxon>
        <taxon>Fungi incertae sedis</taxon>
        <taxon>Zoopagomycota</taxon>
        <taxon>Entomophthoromycotina</taxon>
        <taxon>Basidiobolomycetes</taxon>
        <taxon>Basidiobolales</taxon>
        <taxon>Basidiobolaceae</taxon>
        <taxon>Basidiobolus</taxon>
    </lineage>
</organism>
<evidence type="ECO:0000256" key="1">
    <source>
        <dbReference type="SAM" id="MobiDB-lite"/>
    </source>
</evidence>
<dbReference type="OrthoDB" id="436496at2759"/>
<feature type="transmembrane region" description="Helical" evidence="2">
    <location>
        <begin position="87"/>
        <end position="105"/>
    </location>
</feature>
<feature type="transmembrane region" description="Helical" evidence="2">
    <location>
        <begin position="207"/>
        <end position="234"/>
    </location>
</feature>
<feature type="compositionally biased region" description="Polar residues" evidence="1">
    <location>
        <begin position="423"/>
        <end position="443"/>
    </location>
</feature>
<dbReference type="InterPro" id="IPR031606">
    <property type="entry name" value="Kch1/2"/>
</dbReference>
<feature type="region of interest" description="Disordered" evidence="1">
    <location>
        <begin position="324"/>
        <end position="367"/>
    </location>
</feature>
<name>A0A1Y1YVD9_9FUNG</name>
<dbReference type="Pfam" id="PF16944">
    <property type="entry name" value="KCH"/>
    <property type="match status" value="1"/>
</dbReference>
<keyword evidence="2" id="KW-0472">Membrane</keyword>
<accession>A0A1Y1YVD9</accession>
<feature type="compositionally biased region" description="Polar residues" evidence="1">
    <location>
        <begin position="398"/>
        <end position="414"/>
    </location>
</feature>
<dbReference type="InParanoid" id="A0A1Y1YVD9"/>
<dbReference type="EMBL" id="MCFE01000063">
    <property type="protein sequence ID" value="ORY01939.1"/>
    <property type="molecule type" value="Genomic_DNA"/>
</dbReference>
<feature type="region of interest" description="Disordered" evidence="1">
    <location>
        <begin position="387"/>
        <end position="506"/>
    </location>
</feature>
<evidence type="ECO:0000256" key="2">
    <source>
        <dbReference type="SAM" id="Phobius"/>
    </source>
</evidence>
<dbReference type="PANTHER" id="PTHR36424">
    <property type="entry name" value="PHEROMONE-REGULATED MEMBRANE PROTEIN 6"/>
    <property type="match status" value="1"/>
</dbReference>
<dbReference type="STRING" id="1314790.A0A1Y1YVD9"/>
<reference evidence="3 4" key="1">
    <citation type="submission" date="2016-07" db="EMBL/GenBank/DDBJ databases">
        <title>Pervasive Adenine N6-methylation of Active Genes in Fungi.</title>
        <authorList>
            <consortium name="DOE Joint Genome Institute"/>
            <person name="Mondo S.J."/>
            <person name="Dannebaum R.O."/>
            <person name="Kuo R.C."/>
            <person name="Labutti K."/>
            <person name="Haridas S."/>
            <person name="Kuo A."/>
            <person name="Salamov A."/>
            <person name="Ahrendt S.R."/>
            <person name="Lipzen A."/>
            <person name="Sullivan W."/>
            <person name="Andreopoulos W.B."/>
            <person name="Clum A."/>
            <person name="Lindquist E."/>
            <person name="Daum C."/>
            <person name="Ramamoorthy G.K."/>
            <person name="Gryganskyi A."/>
            <person name="Culley D."/>
            <person name="Magnuson J.K."/>
            <person name="James T.Y."/>
            <person name="O'Malley M.A."/>
            <person name="Stajich J.E."/>
            <person name="Spatafora J.W."/>
            <person name="Visel A."/>
            <person name="Grigoriev I.V."/>
        </authorList>
    </citation>
    <scope>NUCLEOTIDE SEQUENCE [LARGE SCALE GENOMIC DNA]</scope>
    <source>
        <strain evidence="3 4">CBS 931.73</strain>
    </source>
</reference>
<dbReference type="GO" id="GO:0015079">
    <property type="term" value="F:potassium ion transmembrane transporter activity"/>
    <property type="evidence" value="ECO:0007669"/>
    <property type="project" value="InterPro"/>
</dbReference>
<dbReference type="PANTHER" id="PTHR36424:SF1">
    <property type="entry name" value="LOW AFFINITY K(+) TRANSPORTER 1-RELATED"/>
    <property type="match status" value="1"/>
</dbReference>
<proteinExistence type="predicted"/>
<dbReference type="AlphaFoldDB" id="A0A1Y1YVD9"/>
<evidence type="ECO:0000313" key="3">
    <source>
        <dbReference type="EMBL" id="ORY01939.1"/>
    </source>
</evidence>
<dbReference type="GO" id="GO:0005886">
    <property type="term" value="C:plasma membrane"/>
    <property type="evidence" value="ECO:0007669"/>
    <property type="project" value="InterPro"/>
</dbReference>
<keyword evidence="4" id="KW-1185">Reference proteome</keyword>
<keyword evidence="2" id="KW-0812">Transmembrane</keyword>
<comment type="caution">
    <text evidence="3">The sequence shown here is derived from an EMBL/GenBank/DDBJ whole genome shotgun (WGS) entry which is preliminary data.</text>
</comment>
<keyword evidence="2" id="KW-1133">Transmembrane helix</keyword>
<evidence type="ECO:0000313" key="4">
    <source>
        <dbReference type="Proteomes" id="UP000193498"/>
    </source>
</evidence>
<feature type="transmembrane region" description="Helical" evidence="2">
    <location>
        <begin position="42"/>
        <end position="67"/>
    </location>
</feature>
<dbReference type="Proteomes" id="UP000193498">
    <property type="component" value="Unassembled WGS sequence"/>
</dbReference>